<dbReference type="Proteomes" id="UP000245609">
    <property type="component" value="Unassembled WGS sequence"/>
</dbReference>
<reference evidence="2 3" key="1">
    <citation type="journal article" date="2018" name="MBio">
        <title>Comparative Genomics Reveals the Core Gene Toolbox for the Fungus-Insect Symbiosis.</title>
        <authorList>
            <person name="Wang Y."/>
            <person name="Stata M."/>
            <person name="Wang W."/>
            <person name="Stajich J.E."/>
            <person name="White M.M."/>
            <person name="Moncalvo J.M."/>
        </authorList>
    </citation>
    <scope>NUCLEOTIDE SEQUENCE [LARGE SCALE GENOMIC DNA]</scope>
    <source>
        <strain evidence="2 3">SC-DP-2</strain>
    </source>
</reference>
<gene>
    <name evidence="2" type="ORF">BB560_002730</name>
</gene>
<feature type="compositionally biased region" description="Basic and acidic residues" evidence="1">
    <location>
        <begin position="84"/>
        <end position="93"/>
    </location>
</feature>
<protein>
    <submittedName>
        <fullName evidence="2">Uncharacterized protein</fullName>
    </submittedName>
</protein>
<keyword evidence="3" id="KW-1185">Reference proteome</keyword>
<comment type="caution">
    <text evidence="2">The sequence shown here is derived from an EMBL/GenBank/DDBJ whole genome shotgun (WGS) entry which is preliminary data.</text>
</comment>
<evidence type="ECO:0000313" key="2">
    <source>
        <dbReference type="EMBL" id="PVV02806.1"/>
    </source>
</evidence>
<feature type="compositionally biased region" description="Basic and acidic residues" evidence="1">
    <location>
        <begin position="164"/>
        <end position="183"/>
    </location>
</feature>
<accession>A0A2T9ZDZ2</accession>
<dbReference type="AlphaFoldDB" id="A0A2T9ZDZ2"/>
<name>A0A2T9ZDZ2_9FUNG</name>
<proteinExistence type="predicted"/>
<evidence type="ECO:0000256" key="1">
    <source>
        <dbReference type="SAM" id="MobiDB-lite"/>
    </source>
</evidence>
<dbReference type="EMBL" id="MBFS01000327">
    <property type="protein sequence ID" value="PVV02806.1"/>
    <property type="molecule type" value="Genomic_DNA"/>
</dbReference>
<feature type="region of interest" description="Disordered" evidence="1">
    <location>
        <begin position="161"/>
        <end position="205"/>
    </location>
</feature>
<organism evidence="2 3">
    <name type="scientific">Smittium megazygosporum</name>
    <dbReference type="NCBI Taxonomy" id="133381"/>
    <lineage>
        <taxon>Eukaryota</taxon>
        <taxon>Fungi</taxon>
        <taxon>Fungi incertae sedis</taxon>
        <taxon>Zoopagomycota</taxon>
        <taxon>Kickxellomycotina</taxon>
        <taxon>Harpellomycetes</taxon>
        <taxon>Harpellales</taxon>
        <taxon>Legeriomycetaceae</taxon>
        <taxon>Smittium</taxon>
    </lineage>
</organism>
<feature type="compositionally biased region" description="Basic and acidic residues" evidence="1">
    <location>
        <begin position="113"/>
        <end position="126"/>
    </location>
</feature>
<feature type="region of interest" description="Disordered" evidence="1">
    <location>
        <begin position="84"/>
        <end position="126"/>
    </location>
</feature>
<sequence length="268" mass="30105">MDSLKSDFNYLFQNNKKKTSNLSETFTLSIGPQSLANNNESNIFSHNDDKNNDEFFLDLTVSGKNKGPKKFEYSREKSLPKNFEETKKHKIDSEVENTDTIKVAMSKSPSQEVGRETDKTIDSKDSNTDVANIIECSGLSKLENTGGRFISSEDLETLFLRGSFPKEEEGSEKHDEELDKLPDNYEEGESSDYYSPGESSTESSVCNDNVMGIKEFLSIDPQKIRDRLNKGNVKNQSAEFMETSLLKQVPSNESILSANQTLQDNSKA</sequence>
<evidence type="ECO:0000313" key="3">
    <source>
        <dbReference type="Proteomes" id="UP000245609"/>
    </source>
</evidence>